<protein>
    <recommendedName>
        <fullName evidence="2">F-box domain-containing protein</fullName>
    </recommendedName>
</protein>
<evidence type="ECO:0000313" key="4">
    <source>
        <dbReference type="Proteomes" id="UP000692954"/>
    </source>
</evidence>
<feature type="region of interest" description="Disordered" evidence="1">
    <location>
        <begin position="623"/>
        <end position="665"/>
    </location>
</feature>
<feature type="region of interest" description="Disordered" evidence="1">
    <location>
        <begin position="1"/>
        <end position="34"/>
    </location>
</feature>
<proteinExistence type="predicted"/>
<sequence length="665" mass="79555">MFQKNNQASNTLEEQNNSQESQHLQNENQNMQPNQNQSLNYFWRNNPYSEQQISSKNQIQNLILIIQGIPNDRFIHKQFLEKTCNKIQQKFLSEYDDVTEIEQLHQIIQLQYTKRYQEQESQLSKTPNLIYNWEDKVNISQLYQIMKIIKSPKRSLYITKDITKEVYYDELKKNLNLGELEYSNSLNNLQKSLDGQAIQKEFKVEPIQVLRKQLNLIKQQEFNQEITLICFEVYKILAFPNLYLNQCYKYDVEAQSVHFQLPKNINIEVRSKEFEQTPLLNENSIMSQIPSSLFQSNIFKFLGIKDIFKLRIVCRYFKTIVEKYWYRVSKKEIIQYELAKDLAYNNEHLKNLQTTAQTLKQKLRTCVDILLNFIKWEDLHEQIQTGQIEIDIYRPIIMMLRLFNKQQKICCSFEIDGQLSITQQAKDIKQQILDYLNMEYLPLSFKQMRQLQQQALSAPEFNVTGAIHSELNLSQLLTFLLQALYFHGWMAQVITIYEEILKYRNKQLQIFDQKQNYNKDFIKQACKYIYKMNDFSPSQDTDEQIEIMTQIGQIFQESLRHINFCPNANPYTDSYGVIQQKNDVIEIHFDVYFQIELLTNVCSREKYYYEDVVDQNLEIQFNQDKDNSSNQEDKEQNYIGEEKSIQQDEDINPRQDLYHQVNESN</sequence>
<evidence type="ECO:0000256" key="1">
    <source>
        <dbReference type="SAM" id="MobiDB-lite"/>
    </source>
</evidence>
<reference evidence="3" key="1">
    <citation type="submission" date="2021-01" db="EMBL/GenBank/DDBJ databases">
        <authorList>
            <consortium name="Genoscope - CEA"/>
            <person name="William W."/>
        </authorList>
    </citation>
    <scope>NUCLEOTIDE SEQUENCE</scope>
</reference>
<name>A0A8S1P5A7_9CILI</name>
<feature type="domain" description="F-box" evidence="2">
    <location>
        <begin position="296"/>
        <end position="323"/>
    </location>
</feature>
<accession>A0A8S1P5A7</accession>
<comment type="caution">
    <text evidence="3">The sequence shown here is derived from an EMBL/GenBank/DDBJ whole genome shotgun (WGS) entry which is preliminary data.</text>
</comment>
<evidence type="ECO:0000313" key="3">
    <source>
        <dbReference type="EMBL" id="CAD8098178.1"/>
    </source>
</evidence>
<dbReference type="AlphaFoldDB" id="A0A8S1P5A7"/>
<dbReference type="OrthoDB" id="310446at2759"/>
<dbReference type="Proteomes" id="UP000692954">
    <property type="component" value="Unassembled WGS sequence"/>
</dbReference>
<organism evidence="3 4">
    <name type="scientific">Paramecium sonneborni</name>
    <dbReference type="NCBI Taxonomy" id="65129"/>
    <lineage>
        <taxon>Eukaryota</taxon>
        <taxon>Sar</taxon>
        <taxon>Alveolata</taxon>
        <taxon>Ciliophora</taxon>
        <taxon>Intramacronucleata</taxon>
        <taxon>Oligohymenophorea</taxon>
        <taxon>Peniculida</taxon>
        <taxon>Parameciidae</taxon>
        <taxon>Paramecium</taxon>
    </lineage>
</organism>
<evidence type="ECO:0000259" key="2">
    <source>
        <dbReference type="Pfam" id="PF00646"/>
    </source>
</evidence>
<feature type="compositionally biased region" description="Basic and acidic residues" evidence="1">
    <location>
        <begin position="623"/>
        <end position="657"/>
    </location>
</feature>
<dbReference type="Pfam" id="PF00646">
    <property type="entry name" value="F-box"/>
    <property type="match status" value="1"/>
</dbReference>
<gene>
    <name evidence="3" type="ORF">PSON_ATCC_30995.1.T0690267</name>
</gene>
<dbReference type="InterPro" id="IPR001810">
    <property type="entry name" value="F-box_dom"/>
</dbReference>
<feature type="compositionally biased region" description="Polar residues" evidence="1">
    <location>
        <begin position="1"/>
        <end position="24"/>
    </location>
</feature>
<keyword evidence="4" id="KW-1185">Reference proteome</keyword>
<dbReference type="EMBL" id="CAJJDN010000069">
    <property type="protein sequence ID" value="CAD8098178.1"/>
    <property type="molecule type" value="Genomic_DNA"/>
</dbReference>
<feature type="compositionally biased region" description="Low complexity" evidence="1">
    <location>
        <begin position="25"/>
        <end position="34"/>
    </location>
</feature>